<accession>A0AAN9QL92</accession>
<name>A0AAN9QL92_CANGL</name>
<sequence>MIGLHEPLQGIYSMFSNDSPMPIEKMYFKPDLGKVWSLEGQELYVNLKRKGRTSWSHIGSHNTKELLRMNQQMETDSLPT</sequence>
<keyword evidence="2" id="KW-1185">Reference proteome</keyword>
<comment type="caution">
    <text evidence="1">The sequence shown here is derived from an EMBL/GenBank/DDBJ whole genome shotgun (WGS) entry which is preliminary data.</text>
</comment>
<gene>
    <name evidence="1" type="ORF">VNO77_19301</name>
</gene>
<dbReference type="EMBL" id="JAYMYQ010000004">
    <property type="protein sequence ID" value="KAK7338676.1"/>
    <property type="molecule type" value="Genomic_DNA"/>
</dbReference>
<protein>
    <submittedName>
        <fullName evidence="1">Uncharacterized protein</fullName>
    </submittedName>
</protein>
<proteinExistence type="predicted"/>
<dbReference type="AlphaFoldDB" id="A0AAN9QL92"/>
<evidence type="ECO:0000313" key="2">
    <source>
        <dbReference type="Proteomes" id="UP001367508"/>
    </source>
</evidence>
<reference evidence="1 2" key="1">
    <citation type="submission" date="2024-01" db="EMBL/GenBank/DDBJ databases">
        <title>The genomes of 5 underutilized Papilionoideae crops provide insights into root nodulation and disease resistanc.</title>
        <authorList>
            <person name="Jiang F."/>
        </authorList>
    </citation>
    <scope>NUCLEOTIDE SEQUENCE [LARGE SCALE GENOMIC DNA]</scope>
    <source>
        <strain evidence="1">LVBAO_FW01</strain>
        <tissue evidence="1">Leaves</tissue>
    </source>
</reference>
<organism evidence="1 2">
    <name type="scientific">Canavalia gladiata</name>
    <name type="common">Sword bean</name>
    <name type="synonym">Dolichos gladiatus</name>
    <dbReference type="NCBI Taxonomy" id="3824"/>
    <lineage>
        <taxon>Eukaryota</taxon>
        <taxon>Viridiplantae</taxon>
        <taxon>Streptophyta</taxon>
        <taxon>Embryophyta</taxon>
        <taxon>Tracheophyta</taxon>
        <taxon>Spermatophyta</taxon>
        <taxon>Magnoliopsida</taxon>
        <taxon>eudicotyledons</taxon>
        <taxon>Gunneridae</taxon>
        <taxon>Pentapetalae</taxon>
        <taxon>rosids</taxon>
        <taxon>fabids</taxon>
        <taxon>Fabales</taxon>
        <taxon>Fabaceae</taxon>
        <taxon>Papilionoideae</taxon>
        <taxon>50 kb inversion clade</taxon>
        <taxon>NPAAA clade</taxon>
        <taxon>indigoferoid/millettioid clade</taxon>
        <taxon>Phaseoleae</taxon>
        <taxon>Canavalia</taxon>
    </lineage>
</organism>
<evidence type="ECO:0000313" key="1">
    <source>
        <dbReference type="EMBL" id="KAK7338676.1"/>
    </source>
</evidence>
<dbReference type="Proteomes" id="UP001367508">
    <property type="component" value="Unassembled WGS sequence"/>
</dbReference>